<evidence type="ECO:0000313" key="2">
    <source>
        <dbReference type="WBParaSite" id="Csp11.Scaffold455.g1343.t1"/>
    </source>
</evidence>
<dbReference type="WBParaSite" id="Csp11.Scaffold455.g1343.t1">
    <property type="protein sequence ID" value="Csp11.Scaffold455.g1343.t1"/>
    <property type="gene ID" value="Csp11.Scaffold455.g1343"/>
</dbReference>
<accession>A0A1I7T0X8</accession>
<name>A0A1I7T0X8_9PELO</name>
<organism evidence="1 2">
    <name type="scientific">Caenorhabditis tropicalis</name>
    <dbReference type="NCBI Taxonomy" id="1561998"/>
    <lineage>
        <taxon>Eukaryota</taxon>
        <taxon>Metazoa</taxon>
        <taxon>Ecdysozoa</taxon>
        <taxon>Nematoda</taxon>
        <taxon>Chromadorea</taxon>
        <taxon>Rhabditida</taxon>
        <taxon>Rhabditina</taxon>
        <taxon>Rhabditomorpha</taxon>
        <taxon>Rhabditoidea</taxon>
        <taxon>Rhabditidae</taxon>
        <taxon>Peloderinae</taxon>
        <taxon>Caenorhabditis</taxon>
    </lineage>
</organism>
<dbReference type="Proteomes" id="UP000095282">
    <property type="component" value="Unplaced"/>
</dbReference>
<keyword evidence="1" id="KW-1185">Reference proteome</keyword>
<protein>
    <submittedName>
        <fullName evidence="2">FTH domain-containing protein</fullName>
    </submittedName>
</protein>
<reference evidence="2" key="1">
    <citation type="submission" date="2016-11" db="UniProtKB">
        <authorList>
            <consortium name="WormBaseParasite"/>
        </authorList>
    </citation>
    <scope>IDENTIFICATION</scope>
</reference>
<dbReference type="eggNOG" id="ENOG502TCMD">
    <property type="taxonomic scope" value="Eukaryota"/>
</dbReference>
<proteinExistence type="predicted"/>
<evidence type="ECO:0000313" key="1">
    <source>
        <dbReference type="Proteomes" id="UP000095282"/>
    </source>
</evidence>
<sequence>MGDIFEMLPELRKLRVFGFNSNDGSECSSGLVFDDNAVEKLLRNQKNFRKIENLELFNTDLTVSLESMTEVLRTLGRLSVDPRILQNSSMSEESLSVNLLFENCHWDSLKELNLLSTIISISSYFSFPILQPNENVLKGDFRFSIYDTNFILKFMI</sequence>
<dbReference type="AlphaFoldDB" id="A0A1I7T0X8"/>